<dbReference type="GO" id="GO:0008270">
    <property type="term" value="F:zinc ion binding"/>
    <property type="evidence" value="ECO:0007669"/>
    <property type="project" value="UniProtKB-KW"/>
</dbReference>
<accession>A0A5E4PPG3</accession>
<feature type="region of interest" description="Disordered" evidence="6">
    <location>
        <begin position="98"/>
        <end position="168"/>
    </location>
</feature>
<evidence type="ECO:0000256" key="1">
    <source>
        <dbReference type="ARBA" id="ARBA00022723"/>
    </source>
</evidence>
<organism evidence="8 9">
    <name type="scientific">Leptidea sinapis</name>
    <dbReference type="NCBI Taxonomy" id="189913"/>
    <lineage>
        <taxon>Eukaryota</taxon>
        <taxon>Metazoa</taxon>
        <taxon>Ecdysozoa</taxon>
        <taxon>Arthropoda</taxon>
        <taxon>Hexapoda</taxon>
        <taxon>Insecta</taxon>
        <taxon>Pterygota</taxon>
        <taxon>Neoptera</taxon>
        <taxon>Endopterygota</taxon>
        <taxon>Lepidoptera</taxon>
        <taxon>Glossata</taxon>
        <taxon>Ditrysia</taxon>
        <taxon>Papilionoidea</taxon>
        <taxon>Pieridae</taxon>
        <taxon>Dismorphiinae</taxon>
        <taxon>Leptidea</taxon>
    </lineage>
</organism>
<reference evidence="8 9" key="1">
    <citation type="submission" date="2017-07" db="EMBL/GenBank/DDBJ databases">
        <authorList>
            <person name="Talla V."/>
            <person name="Backstrom N."/>
        </authorList>
    </citation>
    <scope>NUCLEOTIDE SEQUENCE [LARGE SCALE GENOMIC DNA]</scope>
</reference>
<dbReference type="Proteomes" id="UP000324832">
    <property type="component" value="Unassembled WGS sequence"/>
</dbReference>
<dbReference type="GO" id="GO:0003677">
    <property type="term" value="F:DNA binding"/>
    <property type="evidence" value="ECO:0007669"/>
    <property type="project" value="UniProtKB-UniRule"/>
</dbReference>
<proteinExistence type="predicted"/>
<keyword evidence="1" id="KW-0479">Metal-binding</keyword>
<feature type="compositionally biased region" description="Basic and acidic residues" evidence="6">
    <location>
        <begin position="98"/>
        <end position="113"/>
    </location>
</feature>
<protein>
    <recommendedName>
        <fullName evidence="7">THAP-type domain-containing protein</fullName>
    </recommendedName>
</protein>
<evidence type="ECO:0000313" key="9">
    <source>
        <dbReference type="Proteomes" id="UP000324832"/>
    </source>
</evidence>
<dbReference type="EMBL" id="FZQP02000057">
    <property type="protein sequence ID" value="VVC86979.1"/>
    <property type="molecule type" value="Genomic_DNA"/>
</dbReference>
<keyword evidence="4 5" id="KW-0238">DNA-binding</keyword>
<name>A0A5E4PPG3_9NEOP</name>
<evidence type="ECO:0000256" key="3">
    <source>
        <dbReference type="ARBA" id="ARBA00022833"/>
    </source>
</evidence>
<feature type="compositionally biased region" description="Polar residues" evidence="6">
    <location>
        <begin position="129"/>
        <end position="142"/>
    </location>
</feature>
<dbReference type="PROSITE" id="PS50950">
    <property type="entry name" value="ZF_THAP"/>
    <property type="match status" value="1"/>
</dbReference>
<dbReference type="SUPFAM" id="SSF57716">
    <property type="entry name" value="Glucocorticoid receptor-like (DNA-binding domain)"/>
    <property type="match status" value="1"/>
</dbReference>
<evidence type="ECO:0000313" key="8">
    <source>
        <dbReference type="EMBL" id="VVC86979.1"/>
    </source>
</evidence>
<keyword evidence="9" id="KW-1185">Reference proteome</keyword>
<evidence type="ECO:0000256" key="6">
    <source>
        <dbReference type="SAM" id="MobiDB-lite"/>
    </source>
</evidence>
<evidence type="ECO:0000256" key="2">
    <source>
        <dbReference type="ARBA" id="ARBA00022771"/>
    </source>
</evidence>
<evidence type="ECO:0000256" key="5">
    <source>
        <dbReference type="PROSITE-ProRule" id="PRU00309"/>
    </source>
</evidence>
<evidence type="ECO:0000256" key="4">
    <source>
        <dbReference type="ARBA" id="ARBA00023125"/>
    </source>
</evidence>
<dbReference type="Pfam" id="PF05485">
    <property type="entry name" value="THAP"/>
    <property type="match status" value="1"/>
</dbReference>
<dbReference type="SMART" id="SM00980">
    <property type="entry name" value="THAP"/>
    <property type="match status" value="1"/>
</dbReference>
<sequence>MTSKAYRWCSVPLCTNTSIKTPEKLFIFVPFDKKLRKKWLELARRDLEGILPTTQLYFCEDHFDLPNYMANYMEYHVKGSVSQIRMKPGCVPSKFECQTDRRKRTSDSNERKYSAKKQRREVVAEAEQELQNKTTTTCSVATEQLELEDPTPGTSAMQESTTKDAPKM</sequence>
<dbReference type="InterPro" id="IPR006612">
    <property type="entry name" value="THAP_Znf"/>
</dbReference>
<dbReference type="AlphaFoldDB" id="A0A5E4PPG3"/>
<feature type="non-terminal residue" evidence="8">
    <location>
        <position position="168"/>
    </location>
</feature>
<gene>
    <name evidence="8" type="ORF">LSINAPIS_LOCUS702</name>
</gene>
<keyword evidence="3" id="KW-0862">Zinc</keyword>
<feature type="domain" description="THAP-type" evidence="7">
    <location>
        <begin position="1"/>
        <end position="95"/>
    </location>
</feature>
<keyword evidence="2 5" id="KW-0863">Zinc-finger</keyword>
<evidence type="ECO:0000259" key="7">
    <source>
        <dbReference type="PROSITE" id="PS50950"/>
    </source>
</evidence>